<evidence type="ECO:0000313" key="8">
    <source>
        <dbReference type="EMBL" id="CCF55983.1"/>
    </source>
</evidence>
<evidence type="ECO:0000256" key="4">
    <source>
        <dbReference type="ARBA" id="ARBA00023136"/>
    </source>
</evidence>
<dbReference type="GO" id="GO:0071618">
    <property type="term" value="F:lysophosphatidylethanolamine acyltransferase activity"/>
    <property type="evidence" value="ECO:0007669"/>
    <property type="project" value="EnsemblFungi"/>
</dbReference>
<dbReference type="GO" id="GO:0036152">
    <property type="term" value="P:phosphatidylethanolamine acyl-chain remodeling"/>
    <property type="evidence" value="ECO:0007669"/>
    <property type="project" value="EnsemblFungi"/>
</dbReference>
<keyword evidence="2 5" id="KW-0812">Transmembrane</keyword>
<evidence type="ECO:0000256" key="6">
    <source>
        <dbReference type="SAM" id="Phobius"/>
    </source>
</evidence>
<evidence type="ECO:0000259" key="7">
    <source>
        <dbReference type="PROSITE" id="PS50922"/>
    </source>
</evidence>
<evidence type="ECO:0000256" key="2">
    <source>
        <dbReference type="ARBA" id="ARBA00022692"/>
    </source>
</evidence>
<name>H2ANN3_KAZAF</name>
<keyword evidence="9" id="KW-1185">Reference proteome</keyword>
<dbReference type="GO" id="GO:0055088">
    <property type="term" value="P:lipid homeostasis"/>
    <property type="evidence" value="ECO:0007669"/>
    <property type="project" value="TreeGrafter"/>
</dbReference>
<dbReference type="eggNOG" id="KOG4561">
    <property type="taxonomic scope" value="Eukaryota"/>
</dbReference>
<sequence>MQSLIDFLLNLPQPVFFKTTLIPLLETNGFVESRSILNNLHSILYIALFYQTAFLFSIWFLFPPHVNRKFKDEKDDEKKRHNLVIQSGIHFISFLQTVVVLYLSIGILKQREMLSIRYPSSEERIFGENRDTQTVCLFALGYFIWDICISAVYSTLPFVLHGVVSTIVYFIGLKPYLQYYAPVFLIFEISNPFLNFRWFGLKYVPNWDKTLLFNNLILMITFFLGRIAWGWYQIAVLCIDFYNVRNMPQYRPLDTWIIVIGNLILDVLNVVWFSSMVSVAIKVIKGKNDQAKNST</sequence>
<dbReference type="RefSeq" id="XP_003955118.1">
    <property type="nucleotide sequence ID" value="XM_003955069.1"/>
</dbReference>
<dbReference type="PANTHER" id="PTHR13439">
    <property type="entry name" value="CT120 PROTEIN"/>
    <property type="match status" value="1"/>
</dbReference>
<dbReference type="InterPro" id="IPR006634">
    <property type="entry name" value="TLC-dom"/>
</dbReference>
<comment type="subcellular location">
    <subcellularLocation>
        <location evidence="1">Membrane</location>
        <topology evidence="1">Multi-pass membrane protein</topology>
    </subcellularLocation>
</comment>
<dbReference type="Proteomes" id="UP000005220">
    <property type="component" value="Chromosome 1"/>
</dbReference>
<feature type="transmembrane region" description="Helical" evidence="6">
    <location>
        <begin position="43"/>
        <end position="62"/>
    </location>
</feature>
<dbReference type="GO" id="GO:0005783">
    <property type="term" value="C:endoplasmic reticulum"/>
    <property type="evidence" value="ECO:0007669"/>
    <property type="project" value="TreeGrafter"/>
</dbReference>
<dbReference type="Pfam" id="PF03798">
    <property type="entry name" value="TRAM_LAG1_CLN8"/>
    <property type="match status" value="1"/>
</dbReference>
<evidence type="ECO:0000313" key="9">
    <source>
        <dbReference type="Proteomes" id="UP000005220"/>
    </source>
</evidence>
<dbReference type="InParanoid" id="H2ANN3"/>
<organism evidence="8 9">
    <name type="scientific">Kazachstania africana (strain ATCC 22294 / BCRC 22015 / CBS 2517 / CECT 1963 / NBRC 1671 / NRRL Y-8276)</name>
    <name type="common">Yeast</name>
    <name type="synonym">Kluyveromyces africanus</name>
    <dbReference type="NCBI Taxonomy" id="1071382"/>
    <lineage>
        <taxon>Eukaryota</taxon>
        <taxon>Fungi</taxon>
        <taxon>Dikarya</taxon>
        <taxon>Ascomycota</taxon>
        <taxon>Saccharomycotina</taxon>
        <taxon>Saccharomycetes</taxon>
        <taxon>Saccharomycetales</taxon>
        <taxon>Saccharomycetaceae</taxon>
        <taxon>Kazachstania</taxon>
    </lineage>
</organism>
<reference evidence="8 9" key="1">
    <citation type="journal article" date="2011" name="Proc. Natl. Acad. Sci. U.S.A.">
        <title>Evolutionary erosion of yeast sex chromosomes by mating-type switching accidents.</title>
        <authorList>
            <person name="Gordon J.L."/>
            <person name="Armisen D."/>
            <person name="Proux-Wera E."/>
            <person name="Oheigeartaigh S.S."/>
            <person name="Byrne K.P."/>
            <person name="Wolfe K.H."/>
        </authorList>
    </citation>
    <scope>NUCLEOTIDE SEQUENCE [LARGE SCALE GENOMIC DNA]</scope>
    <source>
        <strain evidence="9">ATCC 22294 / BCRC 22015 / CBS 2517 / CECT 1963 / NBRC 1671 / NRRL Y-8276</strain>
    </source>
</reference>
<gene>
    <name evidence="8" type="primary">KAFR0A05480</name>
    <name evidence="8" type="ORF">KAFR_0A05480</name>
</gene>
<dbReference type="AlphaFoldDB" id="H2ANN3"/>
<evidence type="ECO:0000256" key="5">
    <source>
        <dbReference type="PROSITE-ProRule" id="PRU00205"/>
    </source>
</evidence>
<protein>
    <recommendedName>
        <fullName evidence="7">TLC domain-containing protein</fullName>
    </recommendedName>
</protein>
<dbReference type="InterPro" id="IPR050846">
    <property type="entry name" value="TLCD"/>
</dbReference>
<dbReference type="EMBL" id="HE650821">
    <property type="protein sequence ID" value="CCF55983.1"/>
    <property type="molecule type" value="Genomic_DNA"/>
</dbReference>
<keyword evidence="4 5" id="KW-0472">Membrane</keyword>
<dbReference type="PANTHER" id="PTHR13439:SF6">
    <property type="entry name" value="AAR085WP"/>
    <property type="match status" value="1"/>
</dbReference>
<evidence type="ECO:0000256" key="3">
    <source>
        <dbReference type="ARBA" id="ARBA00022989"/>
    </source>
</evidence>
<feature type="transmembrane region" description="Helical" evidence="6">
    <location>
        <begin position="211"/>
        <end position="232"/>
    </location>
</feature>
<feature type="transmembrane region" description="Helical" evidence="6">
    <location>
        <begin position="142"/>
        <end position="172"/>
    </location>
</feature>
<dbReference type="GO" id="GO:0016020">
    <property type="term" value="C:membrane"/>
    <property type="evidence" value="ECO:0007669"/>
    <property type="project" value="UniProtKB-SubCell"/>
</dbReference>
<accession>H2ANN3</accession>
<feature type="transmembrane region" description="Helical" evidence="6">
    <location>
        <begin position="83"/>
        <end position="105"/>
    </location>
</feature>
<dbReference type="PROSITE" id="PS50922">
    <property type="entry name" value="TLC"/>
    <property type="match status" value="1"/>
</dbReference>
<keyword evidence="3 6" id="KW-1133">Transmembrane helix</keyword>
<dbReference type="OrthoDB" id="10266980at2759"/>
<dbReference type="HOGENOM" id="CLU_034597_0_1_1"/>
<dbReference type="SMART" id="SM00724">
    <property type="entry name" value="TLC"/>
    <property type="match status" value="1"/>
</dbReference>
<dbReference type="FunCoup" id="H2ANN3">
    <property type="interactions" value="94"/>
</dbReference>
<evidence type="ECO:0000256" key="1">
    <source>
        <dbReference type="ARBA" id="ARBA00004141"/>
    </source>
</evidence>
<proteinExistence type="predicted"/>
<dbReference type="GeneID" id="13885968"/>
<feature type="transmembrane region" description="Helical" evidence="6">
    <location>
        <begin position="253"/>
        <end position="273"/>
    </location>
</feature>
<feature type="domain" description="TLC" evidence="7">
    <location>
        <begin position="82"/>
        <end position="285"/>
    </location>
</feature>
<dbReference type="KEGG" id="kaf:KAFR_0A05480"/>
<feature type="transmembrane region" description="Helical" evidence="6">
    <location>
        <begin position="179"/>
        <end position="199"/>
    </location>
</feature>